<feature type="transmembrane region" description="Helical" evidence="1">
    <location>
        <begin position="158"/>
        <end position="183"/>
    </location>
</feature>
<dbReference type="AlphaFoldDB" id="A0A3B6EPA5"/>
<sequence>MGYPVTKRSRPGPDLYMGYHLPRRPSRACCRVRRMLIIKLVCGKLLYRCHLWWMQNMCYMYILFRHFCNAKVHQILASHAGACEQIGVTVAVLLHRAVVVDAVVPSRCSAMLVLLAAVAVLLHDAVAVVVEGGGGAPMLVRLVLAVAGLLDRAVHVRLLLAVAVRLLAVAMLLDLAVLVESGVPLEIAFMLVRRMLAAVAALLDLAVLVVTTVRLLLAVAMLLRRAVMVGLSPIMLVSLLLTVAMLLRGACAVVAGSVVASMLVRRRLLPTVAAVLLHGAFVVVSAVPSGAALMLVRRHLLLAVASDVAPVRLLPVAVLLHFGVLAAQLREGGRLVPRLLLVEAHVADLRHDGGHRVGVVGVVAYHGLALAVAAAEAQSTLDDGHGCLLSCSDYYG</sequence>
<dbReference type="EnsemblPlants" id="TraesCS3A02G416400.1">
    <property type="protein sequence ID" value="TraesCS3A02G416400.1"/>
    <property type="gene ID" value="TraesCS3A02G416400"/>
</dbReference>
<reference evidence="2" key="1">
    <citation type="submission" date="2018-08" db="EMBL/GenBank/DDBJ databases">
        <authorList>
            <person name="Rossello M."/>
        </authorList>
    </citation>
    <scope>NUCLEOTIDE SEQUENCE [LARGE SCALE GENOMIC DNA]</scope>
    <source>
        <strain evidence="2">cv. Chinese Spring</strain>
    </source>
</reference>
<dbReference type="Gramene" id="TraesJUL3A03G01493610.1">
    <property type="protein sequence ID" value="TraesJUL3A03G01493610.1"/>
    <property type="gene ID" value="TraesJUL3A03G01493610"/>
</dbReference>
<evidence type="ECO:0000313" key="3">
    <source>
        <dbReference type="Proteomes" id="UP000019116"/>
    </source>
</evidence>
<feature type="transmembrane region" description="Helical" evidence="1">
    <location>
        <begin position="234"/>
        <end position="260"/>
    </location>
</feature>
<dbReference type="Gramene" id="TraesCS3A03G0969100.1">
    <property type="protein sequence ID" value="TraesCS3A03G0969100.1.CDS"/>
    <property type="gene ID" value="TraesCS3A03G0969100"/>
</dbReference>
<feature type="transmembrane region" description="Helical" evidence="1">
    <location>
        <begin position="195"/>
        <end position="222"/>
    </location>
</feature>
<name>A0A3B6EPA5_WHEAT</name>
<organism evidence="2">
    <name type="scientific">Triticum aestivum</name>
    <name type="common">Wheat</name>
    <dbReference type="NCBI Taxonomy" id="4565"/>
    <lineage>
        <taxon>Eukaryota</taxon>
        <taxon>Viridiplantae</taxon>
        <taxon>Streptophyta</taxon>
        <taxon>Embryophyta</taxon>
        <taxon>Tracheophyta</taxon>
        <taxon>Spermatophyta</taxon>
        <taxon>Magnoliopsida</taxon>
        <taxon>Liliopsida</taxon>
        <taxon>Poales</taxon>
        <taxon>Poaceae</taxon>
        <taxon>BOP clade</taxon>
        <taxon>Pooideae</taxon>
        <taxon>Triticodae</taxon>
        <taxon>Triticeae</taxon>
        <taxon>Triticinae</taxon>
        <taxon>Triticum</taxon>
    </lineage>
</organism>
<keyword evidence="1" id="KW-0812">Transmembrane</keyword>
<feature type="transmembrane region" description="Helical" evidence="1">
    <location>
        <begin position="110"/>
        <end position="130"/>
    </location>
</feature>
<accession>A0A3B6EPA5</accession>
<feature type="transmembrane region" description="Helical" evidence="1">
    <location>
        <begin position="272"/>
        <end position="296"/>
    </location>
</feature>
<reference evidence="2" key="2">
    <citation type="submission" date="2018-10" db="UniProtKB">
        <authorList>
            <consortium name="EnsemblPlants"/>
        </authorList>
    </citation>
    <scope>IDENTIFICATION</scope>
</reference>
<keyword evidence="3" id="KW-1185">Reference proteome</keyword>
<evidence type="ECO:0000313" key="2">
    <source>
        <dbReference type="EnsemblPlants" id="TraesCS3A02G416400.1"/>
    </source>
</evidence>
<dbReference type="Proteomes" id="UP000019116">
    <property type="component" value="Chromosome 3A"/>
</dbReference>
<protein>
    <submittedName>
        <fullName evidence="2">Uncharacterized protein</fullName>
    </submittedName>
</protein>
<dbReference type="Gramene" id="TraesCS3A02G416400.1">
    <property type="protein sequence ID" value="TraesCS3A02G416400.1"/>
    <property type="gene ID" value="TraesCS3A02G416400"/>
</dbReference>
<keyword evidence="1" id="KW-1133">Transmembrane helix</keyword>
<proteinExistence type="predicted"/>
<feature type="transmembrane region" description="Helical" evidence="1">
    <location>
        <begin position="308"/>
        <end position="329"/>
    </location>
</feature>
<evidence type="ECO:0000256" key="1">
    <source>
        <dbReference type="SAM" id="Phobius"/>
    </source>
</evidence>
<dbReference type="Gramene" id="TraesNOR3A03G01502370.1">
    <property type="protein sequence ID" value="TraesNOR3A03G01502370.1"/>
    <property type="gene ID" value="TraesNOR3A03G01502370"/>
</dbReference>
<keyword evidence="1" id="KW-0472">Membrane</keyword>
<dbReference type="OMA" id="HAGACEQ"/>